<evidence type="ECO:0000256" key="2">
    <source>
        <dbReference type="ARBA" id="ARBA00023125"/>
    </source>
</evidence>
<dbReference type="GO" id="GO:0003700">
    <property type="term" value="F:DNA-binding transcription factor activity"/>
    <property type="evidence" value="ECO:0007669"/>
    <property type="project" value="TreeGrafter"/>
</dbReference>
<comment type="caution">
    <text evidence="6">The sequence shown here is derived from an EMBL/GenBank/DDBJ whole genome shotgun (WGS) entry which is preliminary data.</text>
</comment>
<evidence type="ECO:0000256" key="4">
    <source>
        <dbReference type="PROSITE-ProRule" id="PRU00335"/>
    </source>
</evidence>
<dbReference type="InterPro" id="IPR025996">
    <property type="entry name" value="MT1864/Rv1816-like_C"/>
</dbReference>
<dbReference type="AlphaFoldDB" id="A0A937RFF9"/>
<feature type="domain" description="HTH tetR-type" evidence="5">
    <location>
        <begin position="14"/>
        <end position="74"/>
    </location>
</feature>
<sequence length="246" mass="26667">MAQPTLSRRERLRAETAAEIKVTALKQMAAGGAAAVSLRAIARDMGMTAGAIYSYYDTRDALINTLISDVYTSLADTLEAAHRRLPEQDTARRVLAHGHAYRQWAIEHPEEFRLVYGDPVPGHDLPEASAASEAALRVCRLLIQMVAAAWPHAAPAHSGGDFGWEDFQPGLIAVLNAERPGLPPAVLALTLRVWGRMHGLVALEIYGHLRTQVADAAKLYHQELLDLIASLGLDLPESDATVGGER</sequence>
<dbReference type="SUPFAM" id="SSF46689">
    <property type="entry name" value="Homeodomain-like"/>
    <property type="match status" value="1"/>
</dbReference>
<dbReference type="RefSeq" id="WP_203001897.1">
    <property type="nucleotide sequence ID" value="NZ_JADWYU010000320.1"/>
</dbReference>
<proteinExistence type="predicted"/>
<dbReference type="PANTHER" id="PTHR30055:SF243">
    <property type="entry name" value="HTH-TYPE TRANSCRIPTIONAL REGULATOR RV1816"/>
    <property type="match status" value="1"/>
</dbReference>
<dbReference type="Pfam" id="PF13305">
    <property type="entry name" value="TetR_C_33"/>
    <property type="match status" value="1"/>
</dbReference>
<keyword evidence="2 4" id="KW-0238">DNA-binding</keyword>
<dbReference type="InterPro" id="IPR036271">
    <property type="entry name" value="Tet_transcr_reg_TetR-rel_C_sf"/>
</dbReference>
<dbReference type="GO" id="GO:0000976">
    <property type="term" value="F:transcription cis-regulatory region binding"/>
    <property type="evidence" value="ECO:0007669"/>
    <property type="project" value="TreeGrafter"/>
</dbReference>
<evidence type="ECO:0000256" key="3">
    <source>
        <dbReference type="ARBA" id="ARBA00023163"/>
    </source>
</evidence>
<dbReference type="InterPro" id="IPR001647">
    <property type="entry name" value="HTH_TetR"/>
</dbReference>
<dbReference type="SUPFAM" id="SSF48498">
    <property type="entry name" value="Tetracyclin repressor-like, C-terminal domain"/>
    <property type="match status" value="1"/>
</dbReference>
<dbReference type="Pfam" id="PF00440">
    <property type="entry name" value="TetR_N"/>
    <property type="match status" value="1"/>
</dbReference>
<accession>A0A937RFF9</accession>
<evidence type="ECO:0000256" key="1">
    <source>
        <dbReference type="ARBA" id="ARBA00023015"/>
    </source>
</evidence>
<dbReference type="InterPro" id="IPR050109">
    <property type="entry name" value="HTH-type_TetR-like_transc_reg"/>
</dbReference>
<keyword evidence="1" id="KW-0805">Transcription regulation</keyword>
<dbReference type="PROSITE" id="PS50977">
    <property type="entry name" value="HTH_TETR_2"/>
    <property type="match status" value="1"/>
</dbReference>
<dbReference type="InterPro" id="IPR009057">
    <property type="entry name" value="Homeodomain-like_sf"/>
</dbReference>
<evidence type="ECO:0000313" key="7">
    <source>
        <dbReference type="Proteomes" id="UP000604475"/>
    </source>
</evidence>
<dbReference type="EMBL" id="JAEACQ010000221">
    <property type="protein sequence ID" value="MBL7629212.1"/>
    <property type="molecule type" value="Genomic_DNA"/>
</dbReference>
<dbReference type="PANTHER" id="PTHR30055">
    <property type="entry name" value="HTH-TYPE TRANSCRIPTIONAL REGULATOR RUTR"/>
    <property type="match status" value="1"/>
</dbReference>
<feature type="DNA-binding region" description="H-T-H motif" evidence="4">
    <location>
        <begin position="37"/>
        <end position="56"/>
    </location>
</feature>
<keyword evidence="7" id="KW-1185">Reference proteome</keyword>
<reference evidence="6" key="1">
    <citation type="submission" date="2020-12" db="EMBL/GenBank/DDBJ databases">
        <title>Genomic characterization of non-nitrogen-fixing Frankia strains.</title>
        <authorList>
            <person name="Carlos-Shanley C."/>
            <person name="Guerra T."/>
            <person name="Hahn D."/>
        </authorList>
    </citation>
    <scope>NUCLEOTIDE SEQUENCE</scope>
    <source>
        <strain evidence="6">CN6</strain>
    </source>
</reference>
<gene>
    <name evidence="6" type="ORF">I7412_19000</name>
</gene>
<dbReference type="Gene3D" id="1.10.357.10">
    <property type="entry name" value="Tetracycline Repressor, domain 2"/>
    <property type="match status" value="1"/>
</dbReference>
<name>A0A937RFF9_9ACTN</name>
<evidence type="ECO:0000313" key="6">
    <source>
        <dbReference type="EMBL" id="MBL7629212.1"/>
    </source>
</evidence>
<organism evidence="6 7">
    <name type="scientific">Frankia nepalensis</name>
    <dbReference type="NCBI Taxonomy" id="1836974"/>
    <lineage>
        <taxon>Bacteria</taxon>
        <taxon>Bacillati</taxon>
        <taxon>Actinomycetota</taxon>
        <taxon>Actinomycetes</taxon>
        <taxon>Frankiales</taxon>
        <taxon>Frankiaceae</taxon>
        <taxon>Frankia</taxon>
    </lineage>
</organism>
<protein>
    <submittedName>
        <fullName evidence="6">TetR/AcrR family transcriptional regulator</fullName>
    </submittedName>
</protein>
<keyword evidence="3" id="KW-0804">Transcription</keyword>
<evidence type="ECO:0000259" key="5">
    <source>
        <dbReference type="PROSITE" id="PS50977"/>
    </source>
</evidence>
<dbReference type="Proteomes" id="UP000604475">
    <property type="component" value="Unassembled WGS sequence"/>
</dbReference>